<dbReference type="InterPro" id="IPR009060">
    <property type="entry name" value="UBA-like_sf"/>
</dbReference>
<sequence>MEKDSQVQMLQEMGFSNEQAITALRATGHDLTRAIAYLFGEEESKDLAPPTNAIDTSREDTVNISNPQELPDFLSQNVSGEASEIMPMGDSYHDEYSTRYEEDVQAMDSGSLPDKENKVVYSSDDSSLEDMPFNGLGPNIKQEGHLFPIIVSSSSRYKIWVALLMILVKYPPFVEAVLSENNSTGFLRELQRIVYFVQNFHRSKRYYISADELFETLSDESEDYTDEDAVLNIYEQLIQYHEGLATVLRSWVESLEEEVTKDISVLEIYSDARRPTLYHNLNELFWQESFSKLGVVKYKSVAPIVTYQLVGDDQGYATPFEMDEYVYPEIYSDIALEEVKKDVEAMKQAKSDITKSRQRTMNLTLFEGKRIESLLNQTASVLEPHDEASSKDLRSVIKDLSDLRIKEAGIEQKLQQVSSGYELGHFDNVIKSVPDMRRYSLLGVIAEGKYYMRVEDTWVQMEDGIFVDFEDIQADVNNLTRNASNSVTLIYAAENFFETLSSANASVSVASTQNDACEQNEESLQVNSETRPCIIKDTEKSPVPSQEIGASSQGNSDHENDQLSSSDSLRKHKSLEAEFLEEEQMIADSM</sequence>
<feature type="region of interest" description="Disordered" evidence="1">
    <location>
        <begin position="520"/>
        <end position="590"/>
    </location>
</feature>
<evidence type="ECO:0000313" key="3">
    <source>
        <dbReference type="EMBL" id="OVF11081.1"/>
    </source>
</evidence>
<gene>
    <name evidence="3" type="ORF">A9F13_01g05368</name>
</gene>
<dbReference type="PANTHER" id="PTHR39597">
    <property type="entry name" value="UBA DOMAIN-CONTAINING PROTEIN RUP1"/>
    <property type="match status" value="1"/>
</dbReference>
<dbReference type="PROSITE" id="PS50030">
    <property type="entry name" value="UBA"/>
    <property type="match status" value="1"/>
</dbReference>
<dbReference type="KEGG" id="clus:A9F13_01g05368"/>
<dbReference type="GO" id="GO:0016579">
    <property type="term" value="P:protein deubiquitination"/>
    <property type="evidence" value="ECO:0007669"/>
    <property type="project" value="TreeGrafter"/>
</dbReference>
<reference evidence="3 4" key="1">
    <citation type="submission" date="2017-04" db="EMBL/GenBank/DDBJ databases">
        <title>Draft genome of the yeast Clavispora lusitaniae type strain CBS 6936.</title>
        <authorList>
            <person name="Durrens P."/>
            <person name="Klopp C."/>
            <person name="Biteau N."/>
            <person name="Fitton-Ouhabi V."/>
            <person name="Dementhon K."/>
            <person name="Accoceberry I."/>
            <person name="Sherman D.J."/>
            <person name="Noel T."/>
        </authorList>
    </citation>
    <scope>NUCLEOTIDE SEQUENCE [LARGE SCALE GENOMIC DNA]</scope>
    <source>
        <strain evidence="3 4">CBS 6936</strain>
    </source>
</reference>
<feature type="compositionally biased region" description="Acidic residues" evidence="1">
    <location>
        <begin position="578"/>
        <end position="590"/>
    </location>
</feature>
<dbReference type="EMBL" id="LYUB02000001">
    <property type="protein sequence ID" value="OVF11081.1"/>
    <property type="molecule type" value="Genomic_DNA"/>
</dbReference>
<dbReference type="InterPro" id="IPR055335">
    <property type="entry name" value="Ucp6/RUP1"/>
</dbReference>
<dbReference type="InterPro" id="IPR015940">
    <property type="entry name" value="UBA"/>
</dbReference>
<dbReference type="GO" id="GO:0005829">
    <property type="term" value="C:cytosol"/>
    <property type="evidence" value="ECO:0007669"/>
    <property type="project" value="TreeGrafter"/>
</dbReference>
<comment type="caution">
    <text evidence="3">The sequence shown here is derived from an EMBL/GenBank/DDBJ whole genome shotgun (WGS) entry which is preliminary data.</text>
</comment>
<feature type="domain" description="UBA" evidence="2">
    <location>
        <begin position="1"/>
        <end position="41"/>
    </location>
</feature>
<dbReference type="Gene3D" id="1.10.8.10">
    <property type="entry name" value="DNA helicase RuvA subunit, C-terminal domain"/>
    <property type="match status" value="1"/>
</dbReference>
<accession>A0AA91Q559</accession>
<dbReference type="PANTHER" id="PTHR39597:SF1">
    <property type="entry name" value="UBA DOMAIN-CONTAINING PROTEIN RUP1"/>
    <property type="match status" value="1"/>
</dbReference>
<dbReference type="GO" id="GO:0005634">
    <property type="term" value="C:nucleus"/>
    <property type="evidence" value="ECO:0007669"/>
    <property type="project" value="TreeGrafter"/>
</dbReference>
<protein>
    <recommendedName>
        <fullName evidence="2">UBA domain-containing protein</fullName>
    </recommendedName>
</protein>
<proteinExistence type="predicted"/>
<name>A0AA91Q559_CLALS</name>
<dbReference type="Pfam" id="PF00627">
    <property type="entry name" value="UBA"/>
    <property type="match status" value="1"/>
</dbReference>
<evidence type="ECO:0000259" key="2">
    <source>
        <dbReference type="PROSITE" id="PS50030"/>
    </source>
</evidence>
<evidence type="ECO:0000256" key="1">
    <source>
        <dbReference type="SAM" id="MobiDB-lite"/>
    </source>
</evidence>
<dbReference type="AlphaFoldDB" id="A0AA91Q559"/>
<evidence type="ECO:0000313" key="4">
    <source>
        <dbReference type="Proteomes" id="UP000195602"/>
    </source>
</evidence>
<dbReference type="SUPFAM" id="SSF46934">
    <property type="entry name" value="UBA-like"/>
    <property type="match status" value="1"/>
</dbReference>
<dbReference type="Proteomes" id="UP000195602">
    <property type="component" value="Unassembled WGS sequence"/>
</dbReference>
<dbReference type="SMART" id="SM00165">
    <property type="entry name" value="UBA"/>
    <property type="match status" value="1"/>
</dbReference>
<feature type="compositionally biased region" description="Polar residues" evidence="1">
    <location>
        <begin position="520"/>
        <end position="530"/>
    </location>
</feature>
<dbReference type="CDD" id="cd14291">
    <property type="entry name" value="UBA1_NUB1_like"/>
    <property type="match status" value="1"/>
</dbReference>
<organism evidence="3 4">
    <name type="scientific">Clavispora lusitaniae</name>
    <name type="common">Candida lusitaniae</name>
    <dbReference type="NCBI Taxonomy" id="36911"/>
    <lineage>
        <taxon>Eukaryota</taxon>
        <taxon>Fungi</taxon>
        <taxon>Dikarya</taxon>
        <taxon>Ascomycota</taxon>
        <taxon>Saccharomycotina</taxon>
        <taxon>Pichiomycetes</taxon>
        <taxon>Metschnikowiaceae</taxon>
        <taxon>Clavispora</taxon>
    </lineage>
</organism>